<dbReference type="EMBL" id="JYLN01000011">
    <property type="protein sequence ID" value="KRP69434.1"/>
    <property type="molecule type" value="Genomic_DNA"/>
</dbReference>
<dbReference type="PANTHER" id="PTHR12461">
    <property type="entry name" value="HYPOXIA-INDUCIBLE FACTOR 1 ALPHA INHIBITOR-RELATED"/>
    <property type="match status" value="1"/>
</dbReference>
<dbReference type="SUPFAM" id="SSF51197">
    <property type="entry name" value="Clavaminate synthase-like"/>
    <property type="match status" value="1"/>
</dbReference>
<dbReference type="Proteomes" id="UP000050852">
    <property type="component" value="Unassembled WGS sequence"/>
</dbReference>
<dbReference type="PATRIC" id="fig|1615673.3.peg.277"/>
<dbReference type="PROSITE" id="PS51184">
    <property type="entry name" value="JMJC"/>
    <property type="match status" value="1"/>
</dbReference>
<evidence type="ECO:0000259" key="1">
    <source>
        <dbReference type="PROSITE" id="PS51184"/>
    </source>
</evidence>
<evidence type="ECO:0000313" key="3">
    <source>
        <dbReference type="Proteomes" id="UP000050852"/>
    </source>
</evidence>
<dbReference type="InterPro" id="IPR041667">
    <property type="entry name" value="Cupin_8"/>
</dbReference>
<evidence type="ECO:0000313" key="2">
    <source>
        <dbReference type="EMBL" id="KRP69434.1"/>
    </source>
</evidence>
<dbReference type="PANTHER" id="PTHR12461:SF105">
    <property type="entry name" value="HYPOXIA-INDUCIBLE FACTOR 1-ALPHA INHIBITOR"/>
    <property type="match status" value="1"/>
</dbReference>
<name>A0A0R3A8S1_9PSED</name>
<dbReference type="Gene3D" id="2.60.120.650">
    <property type="entry name" value="Cupin"/>
    <property type="match status" value="1"/>
</dbReference>
<reference evidence="2 3" key="1">
    <citation type="submission" date="2015-02" db="EMBL/GenBank/DDBJ databases">
        <title>Two Pseudomonas sp. nov., isolated from raw milk.</title>
        <authorList>
            <person name="Wenning M."/>
            <person name="von Neubeck M."/>
            <person name="Huptas C."/>
            <person name="Scherer S."/>
        </authorList>
    </citation>
    <scope>NUCLEOTIDE SEQUENCE [LARGE SCALE GENOMIC DNA]</scope>
    <source>
        <strain evidence="2 3">DSM 29164</strain>
    </source>
</reference>
<comment type="caution">
    <text evidence="2">The sequence shown here is derived from an EMBL/GenBank/DDBJ whole genome shotgun (WGS) entry which is preliminary data.</text>
</comment>
<protein>
    <recommendedName>
        <fullName evidence="1">JmjC domain-containing protein</fullName>
    </recommendedName>
</protein>
<organism evidence="2 3">
    <name type="scientific">Pseudomonas paralactis</name>
    <dbReference type="NCBI Taxonomy" id="1615673"/>
    <lineage>
        <taxon>Bacteria</taxon>
        <taxon>Pseudomonadati</taxon>
        <taxon>Pseudomonadota</taxon>
        <taxon>Gammaproteobacteria</taxon>
        <taxon>Pseudomonadales</taxon>
        <taxon>Pseudomonadaceae</taxon>
        <taxon>Pseudomonas</taxon>
    </lineage>
</organism>
<sequence>MMTATTCAPVFDANNTPTVPPAFWEHFVSLSHDKTQPVVLEQGALIEPLLSLEDAFDLARNVVESGDMTVNADGQMLKQPAVPGFPHAFDGFEQFVRDFAALNHADGITFTRDYCLKHSGTVATKLRAFTHGYSERYGMPYPGANAVFIGGRYRSTWIGLHNDSCDTFLFPLYGRKRMMIWPPAYFDEMALEKKSALNGVCFGHIDVTPYAADATIYEVGPGEIFFIPAGWWHYNKLDELETTLTVSVGMFSHGTAQGFCENPIKAAMVSRAGTALTGAIAQVPGGVFESLADVALPLPVAQFVDSIRDNSKIQMLLKLSANGIIRDRTLGRPGGAECWQRVVRARADSPLYLLALDQEAGLLFAGGAMLRVQPLPAVRALINVLQGGAPITLAEALPEQAGNEHLHSVVRWLYEQAAIDVFT</sequence>
<gene>
    <name evidence="2" type="ORF">TX23_23375</name>
</gene>
<accession>A0A0R3A8S1</accession>
<dbReference type="AlphaFoldDB" id="A0A0R3A8S1"/>
<feature type="domain" description="JmjC" evidence="1">
    <location>
        <begin position="114"/>
        <end position="267"/>
    </location>
</feature>
<dbReference type="InterPro" id="IPR003347">
    <property type="entry name" value="JmjC_dom"/>
</dbReference>
<proteinExistence type="predicted"/>
<dbReference type="Pfam" id="PF13621">
    <property type="entry name" value="Cupin_8"/>
    <property type="match status" value="1"/>
</dbReference>